<gene>
    <name evidence="2" type="ORF">SAMN02744645_0428</name>
</gene>
<dbReference type="RefSeq" id="WP_073298912.1">
    <property type="nucleotide sequence ID" value="NZ_FQXA01000001.1"/>
</dbReference>
<evidence type="ECO:0000313" key="2">
    <source>
        <dbReference type="EMBL" id="SHG51097.1"/>
    </source>
</evidence>
<dbReference type="Proteomes" id="UP000184000">
    <property type="component" value="Unassembled WGS sequence"/>
</dbReference>
<organism evidence="2 3">
    <name type="scientific">Stutzerimonas xanthomarina DSM 18231</name>
    <dbReference type="NCBI Taxonomy" id="1403346"/>
    <lineage>
        <taxon>Bacteria</taxon>
        <taxon>Pseudomonadati</taxon>
        <taxon>Pseudomonadota</taxon>
        <taxon>Gammaproteobacteria</taxon>
        <taxon>Pseudomonadales</taxon>
        <taxon>Pseudomonadaceae</taxon>
        <taxon>Stutzerimonas</taxon>
    </lineage>
</organism>
<accession>A0A1M5KEC1</accession>
<dbReference type="InterPro" id="IPR041215">
    <property type="entry name" value="FlgO_dom"/>
</dbReference>
<dbReference type="EMBL" id="FQXA01000001">
    <property type="protein sequence ID" value="SHG51097.1"/>
    <property type="molecule type" value="Genomic_DNA"/>
</dbReference>
<evidence type="ECO:0000313" key="3">
    <source>
        <dbReference type="Proteomes" id="UP000184000"/>
    </source>
</evidence>
<evidence type="ECO:0000259" key="1">
    <source>
        <dbReference type="Pfam" id="PF17680"/>
    </source>
</evidence>
<name>A0A1M5KEC1_9GAMM</name>
<dbReference type="GeneID" id="98639557"/>
<proteinExistence type="predicted"/>
<dbReference type="AlphaFoldDB" id="A0A1M5KEC1"/>
<feature type="domain" description="FlgO" evidence="1">
    <location>
        <begin position="44"/>
        <end position="175"/>
    </location>
</feature>
<reference evidence="2 3" key="1">
    <citation type="submission" date="2016-11" db="EMBL/GenBank/DDBJ databases">
        <authorList>
            <person name="Jaros S."/>
            <person name="Januszkiewicz K."/>
            <person name="Wedrychowicz H."/>
        </authorList>
    </citation>
    <scope>NUCLEOTIDE SEQUENCE [LARGE SCALE GENOMIC DNA]</scope>
    <source>
        <strain evidence="2 3">DSM 18231</strain>
    </source>
</reference>
<sequence length="197" mass="21897">MTIRTLWVAASLLGCLVLQGCGVSPTRSIEAGAPPSNPLVRENYRAAESLLAQLRYRLPLKRGAILIGTLVNTDALDRSSTFGRITTDQISARFTMAGYPMVEMKLRNRAYMLKDQAELMLSREVGELVTSHNAQAVVVGTYAVSRDQVYINLKVIQPQRGIVLAAHDYTLPLNDENRLLLLRGWRNTAWPATYPAR</sequence>
<dbReference type="PROSITE" id="PS51257">
    <property type="entry name" value="PROKAR_LIPOPROTEIN"/>
    <property type="match status" value="1"/>
</dbReference>
<protein>
    <recommendedName>
        <fullName evidence="1">FlgO domain-containing protein</fullName>
    </recommendedName>
</protein>
<dbReference type="Pfam" id="PF17680">
    <property type="entry name" value="FlgO"/>
    <property type="match status" value="1"/>
</dbReference>